<feature type="transmembrane region" description="Helical" evidence="7">
    <location>
        <begin position="406"/>
        <end position="428"/>
    </location>
</feature>
<feature type="transmembrane region" description="Helical" evidence="7">
    <location>
        <begin position="77"/>
        <end position="95"/>
    </location>
</feature>
<feature type="transmembrane region" description="Helical" evidence="7">
    <location>
        <begin position="375"/>
        <end position="394"/>
    </location>
</feature>
<feature type="transmembrane region" description="Helical" evidence="7">
    <location>
        <begin position="338"/>
        <end position="363"/>
    </location>
</feature>
<sequence length="436" mass="44883">MPPAGRAALRGGVVGNYVDQLHIFLPLVALAPALKTVAGPHAAAGTGALVVMAMLIGRPIGGMVFGPIADRLGRTRTTRIAIAGTAACALGIAAMPTHQMIGGFSIAGILLLRFLGGVFIAGEYSAAIPLAMEWSRPSQRGLVSGLIMSMAPWAQASIAFATAGLLVGLGPQAYADWGWRLAFVAGALGSLGMLLYYRRVRDALEMGGGSPRHVGHCSAPGRRPDPLGDGGERGLRAVMFGAYAGHFWRLFALMTGLWFLTQMTVIVLAGRVGPDTGIGATAASTVMGIAAVGQAAVMGLTGHLSTLTGRRRFFVLWGILSVVGAPLVWLWTLGQHTLLPIAAGAVLVQVLTVCGYGPIGAYLSEAFPAPVRSTGYGTAYSLSIVIPALYPFYLPTLEGVLGHQSAVMALIVLGGLLVAVSGGLGPAVSARELRDG</sequence>
<evidence type="ECO:0000313" key="9">
    <source>
        <dbReference type="EMBL" id="OYO25353.1"/>
    </source>
</evidence>
<evidence type="ECO:0000256" key="3">
    <source>
        <dbReference type="ARBA" id="ARBA00022475"/>
    </source>
</evidence>
<feature type="transmembrane region" description="Helical" evidence="7">
    <location>
        <begin position="101"/>
        <end position="121"/>
    </location>
</feature>
<feature type="domain" description="Major facilitator superfamily (MFS) profile" evidence="8">
    <location>
        <begin position="8"/>
        <end position="432"/>
    </location>
</feature>
<dbReference type="Pfam" id="PF07690">
    <property type="entry name" value="MFS_1"/>
    <property type="match status" value="1"/>
</dbReference>
<dbReference type="OrthoDB" id="8953821at2"/>
<organism evidence="9 10">
    <name type="scientific">Enemella dayhoffiae</name>
    <dbReference type="NCBI Taxonomy" id="2016507"/>
    <lineage>
        <taxon>Bacteria</taxon>
        <taxon>Bacillati</taxon>
        <taxon>Actinomycetota</taxon>
        <taxon>Actinomycetes</taxon>
        <taxon>Propionibacteriales</taxon>
        <taxon>Propionibacteriaceae</taxon>
        <taxon>Enemella</taxon>
    </lineage>
</organism>
<feature type="transmembrane region" description="Helical" evidence="7">
    <location>
        <begin position="42"/>
        <end position="65"/>
    </location>
</feature>
<dbReference type="Gene3D" id="1.20.1250.20">
    <property type="entry name" value="MFS general substrate transporter like domains"/>
    <property type="match status" value="2"/>
</dbReference>
<dbReference type="PANTHER" id="PTHR43045">
    <property type="entry name" value="SHIKIMATE TRANSPORTER"/>
    <property type="match status" value="1"/>
</dbReference>
<keyword evidence="5 7" id="KW-1133">Transmembrane helix</keyword>
<dbReference type="InterPro" id="IPR011701">
    <property type="entry name" value="MFS"/>
</dbReference>
<feature type="transmembrane region" description="Helical" evidence="7">
    <location>
        <begin position="142"/>
        <end position="165"/>
    </location>
</feature>
<evidence type="ECO:0000256" key="2">
    <source>
        <dbReference type="ARBA" id="ARBA00022448"/>
    </source>
</evidence>
<keyword evidence="6 7" id="KW-0472">Membrane</keyword>
<dbReference type="AlphaFoldDB" id="A0A255HE35"/>
<dbReference type="EMBL" id="NMVQ01000001">
    <property type="protein sequence ID" value="OYO25353.1"/>
    <property type="molecule type" value="Genomic_DNA"/>
</dbReference>
<evidence type="ECO:0000256" key="1">
    <source>
        <dbReference type="ARBA" id="ARBA00004651"/>
    </source>
</evidence>
<dbReference type="CDD" id="cd17316">
    <property type="entry name" value="MFS_SV2_like"/>
    <property type="match status" value="1"/>
</dbReference>
<comment type="caution">
    <text evidence="9">The sequence shown here is derived from an EMBL/GenBank/DDBJ whole genome shotgun (WGS) entry which is preliminary data.</text>
</comment>
<evidence type="ECO:0000313" key="10">
    <source>
        <dbReference type="Proteomes" id="UP000216311"/>
    </source>
</evidence>
<proteinExistence type="predicted"/>
<dbReference type="GO" id="GO:0022857">
    <property type="term" value="F:transmembrane transporter activity"/>
    <property type="evidence" value="ECO:0007669"/>
    <property type="project" value="InterPro"/>
</dbReference>
<feature type="transmembrane region" description="Helical" evidence="7">
    <location>
        <begin position="250"/>
        <end position="272"/>
    </location>
</feature>
<name>A0A255HE35_9ACTN</name>
<protein>
    <submittedName>
        <fullName evidence="9">MFS transporter</fullName>
    </submittedName>
</protein>
<dbReference type="SUPFAM" id="SSF103473">
    <property type="entry name" value="MFS general substrate transporter"/>
    <property type="match status" value="1"/>
</dbReference>
<dbReference type="PROSITE" id="PS50850">
    <property type="entry name" value="MFS"/>
    <property type="match status" value="1"/>
</dbReference>
<dbReference type="PANTHER" id="PTHR43045:SF1">
    <property type="entry name" value="SHIKIMATE TRANSPORTER"/>
    <property type="match status" value="1"/>
</dbReference>
<keyword evidence="10" id="KW-1185">Reference proteome</keyword>
<evidence type="ECO:0000259" key="8">
    <source>
        <dbReference type="PROSITE" id="PS50850"/>
    </source>
</evidence>
<feature type="transmembrane region" description="Helical" evidence="7">
    <location>
        <begin position="313"/>
        <end position="332"/>
    </location>
</feature>
<keyword evidence="3" id="KW-1003">Cell membrane</keyword>
<gene>
    <name evidence="9" type="ORF">CGZ93_00720</name>
</gene>
<keyword evidence="2" id="KW-0813">Transport</keyword>
<evidence type="ECO:0000256" key="7">
    <source>
        <dbReference type="SAM" id="Phobius"/>
    </source>
</evidence>
<feature type="transmembrane region" description="Helical" evidence="7">
    <location>
        <begin position="177"/>
        <end position="197"/>
    </location>
</feature>
<feature type="transmembrane region" description="Helical" evidence="7">
    <location>
        <begin position="278"/>
        <end position="301"/>
    </location>
</feature>
<evidence type="ECO:0000256" key="6">
    <source>
        <dbReference type="ARBA" id="ARBA00023136"/>
    </source>
</evidence>
<keyword evidence="4 7" id="KW-0812">Transmembrane</keyword>
<dbReference type="InterPro" id="IPR020846">
    <property type="entry name" value="MFS_dom"/>
</dbReference>
<comment type="subcellular location">
    <subcellularLocation>
        <location evidence="1">Cell membrane</location>
        <topology evidence="1">Multi-pass membrane protein</topology>
    </subcellularLocation>
</comment>
<dbReference type="InterPro" id="IPR036259">
    <property type="entry name" value="MFS_trans_sf"/>
</dbReference>
<reference evidence="9 10" key="1">
    <citation type="submission" date="2017-07" db="EMBL/GenBank/DDBJ databases">
        <title>Draft whole genome sequences of clinical Proprionibacteriaceae strains.</title>
        <authorList>
            <person name="Bernier A.-M."/>
            <person name="Bernard K."/>
            <person name="Domingo M.-C."/>
        </authorList>
    </citation>
    <scope>NUCLEOTIDE SEQUENCE [LARGE SCALE GENOMIC DNA]</scope>
    <source>
        <strain evidence="9 10">NML 130396</strain>
    </source>
</reference>
<evidence type="ECO:0000256" key="4">
    <source>
        <dbReference type="ARBA" id="ARBA00022692"/>
    </source>
</evidence>
<evidence type="ECO:0000256" key="5">
    <source>
        <dbReference type="ARBA" id="ARBA00022989"/>
    </source>
</evidence>
<dbReference type="Proteomes" id="UP000216311">
    <property type="component" value="Unassembled WGS sequence"/>
</dbReference>
<dbReference type="GO" id="GO:0005886">
    <property type="term" value="C:plasma membrane"/>
    <property type="evidence" value="ECO:0007669"/>
    <property type="project" value="UniProtKB-SubCell"/>
</dbReference>
<accession>A0A255HE35</accession>